<dbReference type="STRING" id="298654.FraEuI1c_0264"/>
<organism evidence="1 2">
    <name type="scientific">Pseudofrankia inefficax (strain DSM 45817 / CECT 9037 / DDB 130130 / EuI1c)</name>
    <name type="common">Frankia inefficax</name>
    <dbReference type="NCBI Taxonomy" id="298654"/>
    <lineage>
        <taxon>Bacteria</taxon>
        <taxon>Bacillati</taxon>
        <taxon>Actinomycetota</taxon>
        <taxon>Actinomycetes</taxon>
        <taxon>Frankiales</taxon>
        <taxon>Frankiaceae</taxon>
        <taxon>Pseudofrankia</taxon>
    </lineage>
</organism>
<accession>E3J659</accession>
<dbReference type="KEGG" id="fri:FraEuI1c_0264"/>
<dbReference type="HOGENOM" id="CLU_868057_0_0_11"/>
<proteinExistence type="predicted"/>
<evidence type="ECO:0000313" key="1">
    <source>
        <dbReference type="EMBL" id="ADP78350.1"/>
    </source>
</evidence>
<dbReference type="InParanoid" id="E3J659"/>
<dbReference type="Proteomes" id="UP000002484">
    <property type="component" value="Chromosome"/>
</dbReference>
<name>E3J659_PSEI1</name>
<keyword evidence="2" id="KW-1185">Reference proteome</keyword>
<evidence type="ECO:0000313" key="2">
    <source>
        <dbReference type="Proteomes" id="UP000002484"/>
    </source>
</evidence>
<protein>
    <submittedName>
        <fullName evidence="1">Uncharacterized protein</fullName>
    </submittedName>
</protein>
<dbReference type="RefSeq" id="WP_013421473.1">
    <property type="nucleotide sequence ID" value="NC_014666.1"/>
</dbReference>
<reference evidence="1 2" key="1">
    <citation type="submission" date="2010-10" db="EMBL/GenBank/DDBJ databases">
        <title>Complete sequence of Frankia sp. EuI1c.</title>
        <authorList>
            <consortium name="US DOE Joint Genome Institute"/>
            <person name="Lucas S."/>
            <person name="Copeland A."/>
            <person name="Lapidus A."/>
            <person name="Cheng J.-F."/>
            <person name="Bruce D."/>
            <person name="Goodwin L."/>
            <person name="Pitluck S."/>
            <person name="Chertkov O."/>
            <person name="Detter J.C."/>
            <person name="Han C."/>
            <person name="Tapia R."/>
            <person name="Land M."/>
            <person name="Hauser L."/>
            <person name="Jeffries C."/>
            <person name="Kyrpides N."/>
            <person name="Ivanova N."/>
            <person name="Mikhailova N."/>
            <person name="Beauchemin N."/>
            <person name="Sen A."/>
            <person name="Sur S.A."/>
            <person name="Gtari M."/>
            <person name="Wall L."/>
            <person name="Tisa L."/>
            <person name="Woyke T."/>
        </authorList>
    </citation>
    <scope>NUCLEOTIDE SEQUENCE [LARGE SCALE GENOMIC DNA]</scope>
    <source>
        <strain evidence="2">DSM 45817 / CECT 9037 / EuI1c</strain>
    </source>
</reference>
<sequence precursor="true">MAPSSTPRPARRAVVVAGALTAAGVALPTASGGSDLRDQLGDAIGQTRAAWELLPPITVVDACQHWAHLAEGRPGDDWAALRGQVALLHARALADIGETHPALDRAEAARKYARQIGDPQTHAWATLVAAEVHDAAQPGSVVPMRMAAIAAERAGKSWVGVHAAVVRACLIGRAGEPGMARVVDAATDADQLVGTLADPTPGEFTAPQAFAFIAVALTRVGMFVPARRRLADVADAFSPRSQPGMASAIAIWQAGTELAAGDVLTAGAHAARAVDIAQDRPTAWLADSILAQNTRAGGQGGYGKVTARVAGWPSTLTGPV</sequence>
<gene>
    <name evidence="1" type="ordered locus">FraEuI1c_0264</name>
</gene>
<dbReference type="AlphaFoldDB" id="E3J659"/>
<dbReference type="EMBL" id="CP002299">
    <property type="protein sequence ID" value="ADP78350.1"/>
    <property type="molecule type" value="Genomic_DNA"/>
</dbReference>